<evidence type="ECO:0000256" key="5">
    <source>
        <dbReference type="ARBA" id="ARBA00022692"/>
    </source>
</evidence>
<accession>A0ABR2MB01</accession>
<evidence type="ECO:0000259" key="9">
    <source>
        <dbReference type="Pfam" id="PF04535"/>
    </source>
</evidence>
<sequence length="186" mass="19290">MGPGASGMDISGTGYGGSPAGGLPESHVRRLAAYILRGLVISLTFIATLVMGVAKQSFSSFQITVKSTQSSSYVYFIVSNVFVCVYSAVAAGLSFTSSPSRSFELPLAVADLVAVGFLFTSNAASMAIDVVARKGIANFGWDKICNVAGTFCGHVTAAIVLSSLATVACVLLLVMSIVTIHRKSLY</sequence>
<dbReference type="Proteomes" id="UP001412067">
    <property type="component" value="Unassembled WGS sequence"/>
</dbReference>
<proteinExistence type="inferred from homology"/>
<feature type="transmembrane region" description="Helical" evidence="8">
    <location>
        <begin position="107"/>
        <end position="128"/>
    </location>
</feature>
<feature type="transmembrane region" description="Helical" evidence="8">
    <location>
        <begin position="34"/>
        <end position="53"/>
    </location>
</feature>
<protein>
    <recommendedName>
        <fullName evidence="8">CASP-like protein</fullName>
    </recommendedName>
</protein>
<feature type="domain" description="Casparian strip membrane protein" evidence="9">
    <location>
        <begin position="30"/>
        <end position="167"/>
    </location>
</feature>
<keyword evidence="4 8" id="KW-1003">Cell membrane</keyword>
<evidence type="ECO:0000256" key="8">
    <source>
        <dbReference type="RuleBase" id="RU361233"/>
    </source>
</evidence>
<comment type="subcellular location">
    <subcellularLocation>
        <location evidence="1 8">Cell membrane</location>
        <topology evidence="1 8">Multi-pass membrane protein</topology>
    </subcellularLocation>
</comment>
<dbReference type="InterPro" id="IPR044173">
    <property type="entry name" value="CASPL"/>
</dbReference>
<evidence type="ECO:0000256" key="3">
    <source>
        <dbReference type="ARBA" id="ARBA00011489"/>
    </source>
</evidence>
<evidence type="ECO:0000256" key="7">
    <source>
        <dbReference type="ARBA" id="ARBA00023136"/>
    </source>
</evidence>
<feature type="transmembrane region" description="Helical" evidence="8">
    <location>
        <begin position="73"/>
        <end position="95"/>
    </location>
</feature>
<dbReference type="InterPro" id="IPR006459">
    <property type="entry name" value="CASP/CASPL"/>
</dbReference>
<dbReference type="PANTHER" id="PTHR36488:SF8">
    <property type="entry name" value="CASP-LIKE PROTEIN 1U1"/>
    <property type="match status" value="1"/>
</dbReference>
<dbReference type="NCBIfam" id="TIGR01569">
    <property type="entry name" value="A_tha_TIGR01569"/>
    <property type="match status" value="1"/>
</dbReference>
<dbReference type="PANTHER" id="PTHR36488">
    <property type="entry name" value="CASP-LIKE PROTEIN 1U1"/>
    <property type="match status" value="1"/>
</dbReference>
<evidence type="ECO:0000256" key="6">
    <source>
        <dbReference type="ARBA" id="ARBA00022989"/>
    </source>
</evidence>
<evidence type="ECO:0000313" key="11">
    <source>
        <dbReference type="Proteomes" id="UP001412067"/>
    </source>
</evidence>
<dbReference type="InterPro" id="IPR006702">
    <property type="entry name" value="CASP_dom"/>
</dbReference>
<keyword evidence="6 8" id="KW-1133">Transmembrane helix</keyword>
<evidence type="ECO:0000256" key="1">
    <source>
        <dbReference type="ARBA" id="ARBA00004651"/>
    </source>
</evidence>
<reference evidence="10 11" key="1">
    <citation type="journal article" date="2022" name="Nat. Plants">
        <title>Genomes of leafy and leafless Platanthera orchids illuminate the evolution of mycoheterotrophy.</title>
        <authorList>
            <person name="Li M.H."/>
            <person name="Liu K.W."/>
            <person name="Li Z."/>
            <person name="Lu H.C."/>
            <person name="Ye Q.L."/>
            <person name="Zhang D."/>
            <person name="Wang J.Y."/>
            <person name="Li Y.F."/>
            <person name="Zhong Z.M."/>
            <person name="Liu X."/>
            <person name="Yu X."/>
            <person name="Liu D.K."/>
            <person name="Tu X.D."/>
            <person name="Liu B."/>
            <person name="Hao Y."/>
            <person name="Liao X.Y."/>
            <person name="Jiang Y.T."/>
            <person name="Sun W.H."/>
            <person name="Chen J."/>
            <person name="Chen Y.Q."/>
            <person name="Ai Y."/>
            <person name="Zhai J.W."/>
            <person name="Wu S.S."/>
            <person name="Zhou Z."/>
            <person name="Hsiao Y.Y."/>
            <person name="Wu W.L."/>
            <person name="Chen Y.Y."/>
            <person name="Lin Y.F."/>
            <person name="Hsu J.L."/>
            <person name="Li C.Y."/>
            <person name="Wang Z.W."/>
            <person name="Zhao X."/>
            <person name="Zhong W.Y."/>
            <person name="Ma X.K."/>
            <person name="Ma L."/>
            <person name="Huang J."/>
            <person name="Chen G.Z."/>
            <person name="Huang M.Z."/>
            <person name="Huang L."/>
            <person name="Peng D.H."/>
            <person name="Luo Y.B."/>
            <person name="Zou S.Q."/>
            <person name="Chen S.P."/>
            <person name="Lan S."/>
            <person name="Tsai W.C."/>
            <person name="Van de Peer Y."/>
            <person name="Liu Z.J."/>
        </authorList>
    </citation>
    <scope>NUCLEOTIDE SEQUENCE [LARGE SCALE GENOMIC DNA]</scope>
    <source>
        <strain evidence="10">Lor288</strain>
    </source>
</reference>
<evidence type="ECO:0000313" key="10">
    <source>
        <dbReference type="EMBL" id="KAK8961201.1"/>
    </source>
</evidence>
<comment type="similarity">
    <text evidence="2 8">Belongs to the Casparian strip membrane proteins (CASP) family.</text>
</comment>
<evidence type="ECO:0000256" key="4">
    <source>
        <dbReference type="ARBA" id="ARBA00022475"/>
    </source>
</evidence>
<feature type="transmembrane region" description="Helical" evidence="8">
    <location>
        <begin position="148"/>
        <end position="180"/>
    </location>
</feature>
<gene>
    <name evidence="10" type="ORF">KSP40_PGU006608</name>
</gene>
<comment type="caution">
    <text evidence="10">The sequence shown here is derived from an EMBL/GenBank/DDBJ whole genome shotgun (WGS) entry which is preliminary data.</text>
</comment>
<organism evidence="10 11">
    <name type="scientific">Platanthera guangdongensis</name>
    <dbReference type="NCBI Taxonomy" id="2320717"/>
    <lineage>
        <taxon>Eukaryota</taxon>
        <taxon>Viridiplantae</taxon>
        <taxon>Streptophyta</taxon>
        <taxon>Embryophyta</taxon>
        <taxon>Tracheophyta</taxon>
        <taxon>Spermatophyta</taxon>
        <taxon>Magnoliopsida</taxon>
        <taxon>Liliopsida</taxon>
        <taxon>Asparagales</taxon>
        <taxon>Orchidaceae</taxon>
        <taxon>Orchidoideae</taxon>
        <taxon>Orchideae</taxon>
        <taxon>Orchidinae</taxon>
        <taxon>Platanthera</taxon>
    </lineage>
</organism>
<keyword evidence="11" id="KW-1185">Reference proteome</keyword>
<keyword evidence="7 8" id="KW-0472">Membrane</keyword>
<keyword evidence="5 8" id="KW-0812">Transmembrane</keyword>
<comment type="subunit">
    <text evidence="3 8">Homodimer and heterodimers.</text>
</comment>
<evidence type="ECO:0000256" key="2">
    <source>
        <dbReference type="ARBA" id="ARBA00007651"/>
    </source>
</evidence>
<name>A0ABR2MB01_9ASPA</name>
<dbReference type="Pfam" id="PF04535">
    <property type="entry name" value="CASP_dom"/>
    <property type="match status" value="1"/>
</dbReference>
<dbReference type="EMBL" id="JBBWWR010000010">
    <property type="protein sequence ID" value="KAK8961201.1"/>
    <property type="molecule type" value="Genomic_DNA"/>
</dbReference>